<feature type="compositionally biased region" description="Basic and acidic residues" evidence="1">
    <location>
        <begin position="23"/>
        <end position="35"/>
    </location>
</feature>
<dbReference type="Proteomes" id="UP000712281">
    <property type="component" value="Unassembled WGS sequence"/>
</dbReference>
<proteinExistence type="predicted"/>
<reference evidence="2" key="1">
    <citation type="submission" date="2019-12" db="EMBL/GenBank/DDBJ databases">
        <title>Genome sequencing and annotation of Brassica cretica.</title>
        <authorList>
            <person name="Studholme D.J."/>
            <person name="Sarris P.F."/>
        </authorList>
    </citation>
    <scope>NUCLEOTIDE SEQUENCE</scope>
    <source>
        <strain evidence="2">PFS-001/15</strain>
        <tissue evidence="2">Leaf</tissue>
    </source>
</reference>
<feature type="region of interest" description="Disordered" evidence="1">
    <location>
        <begin position="1"/>
        <end position="35"/>
    </location>
</feature>
<protein>
    <submittedName>
        <fullName evidence="2">Uncharacterized protein</fullName>
    </submittedName>
</protein>
<feature type="region of interest" description="Disordered" evidence="1">
    <location>
        <begin position="65"/>
        <end position="115"/>
    </location>
</feature>
<dbReference type="AlphaFoldDB" id="A0A8S9MFM7"/>
<accession>A0A8S9MFM7</accession>
<evidence type="ECO:0000313" key="3">
    <source>
        <dbReference type="Proteomes" id="UP000712281"/>
    </source>
</evidence>
<evidence type="ECO:0000313" key="2">
    <source>
        <dbReference type="EMBL" id="KAF2617812.1"/>
    </source>
</evidence>
<sequence>MVASNPSASLVVDNPPPQYPLGREGKVADHRQSSPDMNLDHELLFTKPTFSLGLIQEEHPHWKETVTEEVSMSENDVDHSQSSPDTNLDHELPLKTNLLPRANSGGTPAPKGGCH</sequence>
<comment type="caution">
    <text evidence="2">The sequence shown here is derived from an EMBL/GenBank/DDBJ whole genome shotgun (WGS) entry which is preliminary data.</text>
</comment>
<name>A0A8S9MFM7_BRACR</name>
<feature type="compositionally biased region" description="Polar residues" evidence="1">
    <location>
        <begin position="68"/>
        <end position="86"/>
    </location>
</feature>
<organism evidence="2 3">
    <name type="scientific">Brassica cretica</name>
    <name type="common">Mustard</name>
    <dbReference type="NCBI Taxonomy" id="69181"/>
    <lineage>
        <taxon>Eukaryota</taxon>
        <taxon>Viridiplantae</taxon>
        <taxon>Streptophyta</taxon>
        <taxon>Embryophyta</taxon>
        <taxon>Tracheophyta</taxon>
        <taxon>Spermatophyta</taxon>
        <taxon>Magnoliopsida</taxon>
        <taxon>eudicotyledons</taxon>
        <taxon>Gunneridae</taxon>
        <taxon>Pentapetalae</taxon>
        <taxon>rosids</taxon>
        <taxon>malvids</taxon>
        <taxon>Brassicales</taxon>
        <taxon>Brassicaceae</taxon>
        <taxon>Brassiceae</taxon>
        <taxon>Brassica</taxon>
    </lineage>
</organism>
<dbReference type="EMBL" id="QGKW02000007">
    <property type="protein sequence ID" value="KAF2617812.1"/>
    <property type="molecule type" value="Genomic_DNA"/>
</dbReference>
<gene>
    <name evidence="2" type="ORF">F2Q68_00041098</name>
</gene>
<evidence type="ECO:0000256" key="1">
    <source>
        <dbReference type="SAM" id="MobiDB-lite"/>
    </source>
</evidence>